<keyword evidence="3" id="KW-1185">Reference proteome</keyword>
<dbReference type="STRING" id="1314781.A0A165ZFF8"/>
<accession>A0A165ZFF8</accession>
<sequence length="395" mass="45595">MEAADLLSIVCAIKEQSIDCVLMIKCATRRVVRNLTVNSKSNYDNGWFGNPNAPLYRTIICLLRARQAKTYIQYVPIHSHALMKNVHKLAKSAADKRQEDNIDLTYPADFDVPGMSLKHLTQSRAYKYIKSLKRVKDRTSTVTNLDRARYANGEISGPIPRDYQLWKSIRTKDVRRPIRDFLWRAMHSTYKVGRYWSHVKDKEHWAICPICQCDESMEHILTECPGNGQETIWALARDFWKNKHPYWPKPSLGSILSCTSTSFGGTSKRTRATNRMYRILIAESAHLIWKLRCKHIFNTATPTQPPTDAEVRHKWNHAMEQRMRLDFHMSHKHLTTKSLPMKLVAKTWSHTPLESAFQSLRSDEQSGVLVGRGNIDRPPDHSQQDYGDLPSPTQL</sequence>
<reference evidence="2 3" key="1">
    <citation type="journal article" date="2016" name="Mol. Biol. Evol.">
        <title>Comparative Genomics of Early-Diverging Mushroom-Forming Fungi Provides Insights into the Origins of Lignocellulose Decay Capabilities.</title>
        <authorList>
            <person name="Nagy L.G."/>
            <person name="Riley R."/>
            <person name="Tritt A."/>
            <person name="Adam C."/>
            <person name="Daum C."/>
            <person name="Floudas D."/>
            <person name="Sun H."/>
            <person name="Yadav J.S."/>
            <person name="Pangilinan J."/>
            <person name="Larsson K.H."/>
            <person name="Matsuura K."/>
            <person name="Barry K."/>
            <person name="Labutti K."/>
            <person name="Kuo R."/>
            <person name="Ohm R.A."/>
            <person name="Bhattacharya S.S."/>
            <person name="Shirouzu T."/>
            <person name="Yoshinaga Y."/>
            <person name="Martin F.M."/>
            <person name="Grigoriev I.V."/>
            <person name="Hibbett D.S."/>
        </authorList>
    </citation>
    <scope>NUCLEOTIDE SEQUENCE [LARGE SCALE GENOMIC DNA]</scope>
    <source>
        <strain evidence="2 3">HHB12029</strain>
    </source>
</reference>
<evidence type="ECO:0000256" key="1">
    <source>
        <dbReference type="SAM" id="MobiDB-lite"/>
    </source>
</evidence>
<protein>
    <recommendedName>
        <fullName evidence="4">Reverse transcriptase zinc-binding domain-containing protein</fullName>
    </recommendedName>
</protein>
<feature type="compositionally biased region" description="Basic and acidic residues" evidence="1">
    <location>
        <begin position="374"/>
        <end position="383"/>
    </location>
</feature>
<evidence type="ECO:0008006" key="4">
    <source>
        <dbReference type="Google" id="ProtNLM"/>
    </source>
</evidence>
<organism evidence="2 3">
    <name type="scientific">Exidia glandulosa HHB12029</name>
    <dbReference type="NCBI Taxonomy" id="1314781"/>
    <lineage>
        <taxon>Eukaryota</taxon>
        <taxon>Fungi</taxon>
        <taxon>Dikarya</taxon>
        <taxon>Basidiomycota</taxon>
        <taxon>Agaricomycotina</taxon>
        <taxon>Agaricomycetes</taxon>
        <taxon>Auriculariales</taxon>
        <taxon>Exidiaceae</taxon>
        <taxon>Exidia</taxon>
    </lineage>
</organism>
<evidence type="ECO:0000313" key="2">
    <source>
        <dbReference type="EMBL" id="KZV82219.1"/>
    </source>
</evidence>
<dbReference type="InParanoid" id="A0A165ZFF8"/>
<proteinExistence type="predicted"/>
<dbReference type="Proteomes" id="UP000077266">
    <property type="component" value="Unassembled WGS sequence"/>
</dbReference>
<dbReference type="AlphaFoldDB" id="A0A165ZFF8"/>
<dbReference type="EMBL" id="KV426338">
    <property type="protein sequence ID" value="KZV82219.1"/>
    <property type="molecule type" value="Genomic_DNA"/>
</dbReference>
<dbReference type="OrthoDB" id="2752996at2759"/>
<gene>
    <name evidence="2" type="ORF">EXIGLDRAFT_627339</name>
</gene>
<name>A0A165ZFF8_EXIGL</name>
<evidence type="ECO:0000313" key="3">
    <source>
        <dbReference type="Proteomes" id="UP000077266"/>
    </source>
</evidence>
<feature type="region of interest" description="Disordered" evidence="1">
    <location>
        <begin position="359"/>
        <end position="395"/>
    </location>
</feature>